<dbReference type="OrthoDB" id="2971342at2"/>
<dbReference type="EMBL" id="FOHJ01000012">
    <property type="protein sequence ID" value="SET95466.1"/>
    <property type="molecule type" value="Genomic_DNA"/>
</dbReference>
<proteinExistence type="predicted"/>
<name>A0A1I0IH85_9BACI</name>
<protein>
    <submittedName>
        <fullName evidence="1">Uncharacterized protein</fullName>
    </submittedName>
</protein>
<gene>
    <name evidence="1" type="ORF">SAMN05421676_11247</name>
</gene>
<dbReference type="STRING" id="237682.SAMN05421676_11247"/>
<keyword evidence="2" id="KW-1185">Reference proteome</keyword>
<dbReference type="RefSeq" id="WP_093137017.1">
    <property type="nucleotide sequence ID" value="NZ_FOHJ01000012.1"/>
</dbReference>
<reference evidence="2" key="1">
    <citation type="submission" date="2016-10" db="EMBL/GenBank/DDBJ databases">
        <authorList>
            <person name="Varghese N."/>
            <person name="Submissions S."/>
        </authorList>
    </citation>
    <scope>NUCLEOTIDE SEQUENCE [LARGE SCALE GENOMIC DNA]</scope>
    <source>
        <strain evidence="2">CGMCC 1.3566</strain>
    </source>
</reference>
<accession>A0A1I0IH85</accession>
<sequence>MTLEQLQKHAQAAKEANDLGISAMWGNEVLVKPYVFLDILQTHNLARSVSQIDNNQVQVKTSINGLNYFTVVRKDIYTKMFEKTA</sequence>
<dbReference type="AlphaFoldDB" id="A0A1I0IH85"/>
<dbReference type="Proteomes" id="UP000199095">
    <property type="component" value="Unassembled WGS sequence"/>
</dbReference>
<organism evidence="1 2">
    <name type="scientific">Salinibacillus kushneri</name>
    <dbReference type="NCBI Taxonomy" id="237682"/>
    <lineage>
        <taxon>Bacteria</taxon>
        <taxon>Bacillati</taxon>
        <taxon>Bacillota</taxon>
        <taxon>Bacilli</taxon>
        <taxon>Bacillales</taxon>
        <taxon>Bacillaceae</taxon>
        <taxon>Salinibacillus</taxon>
    </lineage>
</organism>
<evidence type="ECO:0000313" key="1">
    <source>
        <dbReference type="EMBL" id="SET95466.1"/>
    </source>
</evidence>
<evidence type="ECO:0000313" key="2">
    <source>
        <dbReference type="Proteomes" id="UP000199095"/>
    </source>
</evidence>